<gene>
    <name evidence="3" type="ORF">E2C01_009457</name>
</gene>
<feature type="region of interest" description="Disordered" evidence="1">
    <location>
        <begin position="127"/>
        <end position="208"/>
    </location>
</feature>
<dbReference type="Proteomes" id="UP000324222">
    <property type="component" value="Unassembled WGS sequence"/>
</dbReference>
<evidence type="ECO:0000313" key="4">
    <source>
        <dbReference type="Proteomes" id="UP000324222"/>
    </source>
</evidence>
<protein>
    <submittedName>
        <fullName evidence="3">Uncharacterized protein</fullName>
    </submittedName>
</protein>
<evidence type="ECO:0000313" key="3">
    <source>
        <dbReference type="EMBL" id="MPC16628.1"/>
    </source>
</evidence>
<keyword evidence="2" id="KW-1133">Transmembrane helix</keyword>
<feature type="transmembrane region" description="Helical" evidence="2">
    <location>
        <begin position="44"/>
        <end position="64"/>
    </location>
</feature>
<evidence type="ECO:0000256" key="2">
    <source>
        <dbReference type="SAM" id="Phobius"/>
    </source>
</evidence>
<feature type="region of interest" description="Disordered" evidence="1">
    <location>
        <begin position="1"/>
        <end position="25"/>
    </location>
</feature>
<reference evidence="3 4" key="1">
    <citation type="submission" date="2019-05" db="EMBL/GenBank/DDBJ databases">
        <title>Another draft genome of Portunus trituberculatus and its Hox gene families provides insights of decapod evolution.</title>
        <authorList>
            <person name="Jeong J.-H."/>
            <person name="Song I."/>
            <person name="Kim S."/>
            <person name="Choi T."/>
            <person name="Kim D."/>
            <person name="Ryu S."/>
            <person name="Kim W."/>
        </authorList>
    </citation>
    <scope>NUCLEOTIDE SEQUENCE [LARGE SCALE GENOMIC DNA]</scope>
    <source>
        <tissue evidence="3">Muscle</tissue>
    </source>
</reference>
<dbReference type="AlphaFoldDB" id="A0A5B7D5U6"/>
<comment type="caution">
    <text evidence="3">The sequence shown here is derived from an EMBL/GenBank/DDBJ whole genome shotgun (WGS) entry which is preliminary data.</text>
</comment>
<keyword evidence="2" id="KW-0812">Transmembrane</keyword>
<keyword evidence="4" id="KW-1185">Reference proteome</keyword>
<sequence length="208" mass="21225">MRERDTPAASLRHKAQLAAPREPSTSAATLRGQHLAAPQRAENVLGYALPFMFMLLLALFLGLLGCPPARPALVGTRGPAIAGGQMPLLAGAGVARTRGCRSPLVMIVLCGEGSDLLLAAAGQEVQHQPAVEGPPQAAGVAPHRHPGSGHPESGAFRPTSMTQGRPPAGAATGNHQPPEDHHMLRARSGQAASGQESAVAAGKRGGVV</sequence>
<dbReference type="EMBL" id="VSRR010000521">
    <property type="protein sequence ID" value="MPC16628.1"/>
    <property type="molecule type" value="Genomic_DNA"/>
</dbReference>
<evidence type="ECO:0000256" key="1">
    <source>
        <dbReference type="SAM" id="MobiDB-lite"/>
    </source>
</evidence>
<proteinExistence type="predicted"/>
<keyword evidence="2" id="KW-0472">Membrane</keyword>
<accession>A0A5B7D5U6</accession>
<name>A0A5B7D5U6_PORTR</name>
<organism evidence="3 4">
    <name type="scientific">Portunus trituberculatus</name>
    <name type="common">Swimming crab</name>
    <name type="synonym">Neptunus trituberculatus</name>
    <dbReference type="NCBI Taxonomy" id="210409"/>
    <lineage>
        <taxon>Eukaryota</taxon>
        <taxon>Metazoa</taxon>
        <taxon>Ecdysozoa</taxon>
        <taxon>Arthropoda</taxon>
        <taxon>Crustacea</taxon>
        <taxon>Multicrustacea</taxon>
        <taxon>Malacostraca</taxon>
        <taxon>Eumalacostraca</taxon>
        <taxon>Eucarida</taxon>
        <taxon>Decapoda</taxon>
        <taxon>Pleocyemata</taxon>
        <taxon>Brachyura</taxon>
        <taxon>Eubrachyura</taxon>
        <taxon>Portunoidea</taxon>
        <taxon>Portunidae</taxon>
        <taxon>Portuninae</taxon>
        <taxon>Portunus</taxon>
    </lineage>
</organism>